<evidence type="ECO:0000256" key="1">
    <source>
        <dbReference type="SAM" id="Phobius"/>
    </source>
</evidence>
<keyword evidence="1" id="KW-0472">Membrane</keyword>
<feature type="transmembrane region" description="Helical" evidence="1">
    <location>
        <begin position="68"/>
        <end position="88"/>
    </location>
</feature>
<dbReference type="AlphaFoldDB" id="A0A3B0V3A4"/>
<name>A0A3B0V3A4_9ZZZZ</name>
<reference evidence="2" key="1">
    <citation type="submission" date="2018-06" db="EMBL/GenBank/DDBJ databases">
        <authorList>
            <person name="Zhirakovskaya E."/>
        </authorList>
    </citation>
    <scope>NUCLEOTIDE SEQUENCE</scope>
</reference>
<sequence length="138" mass="15082">MKDNVANITRKVLYVLLVLSALPGILFYAGIMSTDTFLNWGKIMLILGVLVLIVAPAYTIFNNPKNLIKMLISIVLLAVILGVSYGFATNQLSALTLETYHISAETSRLVGMGLIATYITFVLSIIVILYSGVMKIIK</sequence>
<organism evidence="2">
    <name type="scientific">hydrothermal vent metagenome</name>
    <dbReference type="NCBI Taxonomy" id="652676"/>
    <lineage>
        <taxon>unclassified sequences</taxon>
        <taxon>metagenomes</taxon>
        <taxon>ecological metagenomes</taxon>
    </lineage>
</organism>
<gene>
    <name evidence="2" type="ORF">MNBD_BACTEROID07-1625</name>
</gene>
<dbReference type="EMBL" id="UOET01000046">
    <property type="protein sequence ID" value="VAW26614.1"/>
    <property type="molecule type" value="Genomic_DNA"/>
</dbReference>
<evidence type="ECO:0000313" key="2">
    <source>
        <dbReference type="EMBL" id="VAW26614.1"/>
    </source>
</evidence>
<proteinExistence type="predicted"/>
<feature type="transmembrane region" description="Helical" evidence="1">
    <location>
        <begin position="43"/>
        <end position="61"/>
    </location>
</feature>
<feature type="transmembrane region" description="Helical" evidence="1">
    <location>
        <begin position="12"/>
        <end position="31"/>
    </location>
</feature>
<feature type="transmembrane region" description="Helical" evidence="1">
    <location>
        <begin position="108"/>
        <end position="130"/>
    </location>
</feature>
<keyword evidence="1" id="KW-1133">Transmembrane helix</keyword>
<keyword evidence="1" id="KW-0812">Transmembrane</keyword>
<accession>A0A3B0V3A4</accession>
<protein>
    <submittedName>
        <fullName evidence="2">Uncharacterized protein</fullName>
    </submittedName>
</protein>